<evidence type="ECO:0000256" key="1">
    <source>
        <dbReference type="SAM" id="Phobius"/>
    </source>
</evidence>
<keyword evidence="1" id="KW-0812">Transmembrane</keyword>
<accession>A0A099CYG9</accession>
<protein>
    <submittedName>
        <fullName evidence="2">Uncharacterized protein</fullName>
    </submittedName>
</protein>
<dbReference type="Proteomes" id="UP000560000">
    <property type="component" value="Unassembled WGS sequence"/>
</dbReference>
<evidence type="ECO:0000313" key="4">
    <source>
        <dbReference type="Proteomes" id="UP000029708"/>
    </source>
</evidence>
<name>A0A099CYG9_9GAMM</name>
<keyword evidence="1" id="KW-0472">Membrane</keyword>
<keyword evidence="4" id="KW-1185">Reference proteome</keyword>
<keyword evidence="1" id="KW-1133">Transmembrane helix</keyword>
<comment type="caution">
    <text evidence="2">The sequence shown here is derived from an EMBL/GenBank/DDBJ whole genome shotgun (WGS) entry which is preliminary data.</text>
</comment>
<gene>
    <name evidence="3" type="ORF">HNQ86_000894</name>
    <name evidence="2" type="ORF">LF63_0106675</name>
</gene>
<dbReference type="Proteomes" id="UP000029708">
    <property type="component" value="Unassembled WGS sequence"/>
</dbReference>
<dbReference type="STRING" id="1543381.LF63_0106675"/>
<dbReference type="EMBL" id="JACHET010000001">
    <property type="protein sequence ID" value="MBB6183549.1"/>
    <property type="molecule type" value="Genomic_DNA"/>
</dbReference>
<evidence type="ECO:0000313" key="5">
    <source>
        <dbReference type="Proteomes" id="UP000560000"/>
    </source>
</evidence>
<dbReference type="AlphaFoldDB" id="A0A099CYG9"/>
<organism evidence="2 4">
    <name type="scientific">Oleiagrimonas soli</name>
    <dbReference type="NCBI Taxonomy" id="1543381"/>
    <lineage>
        <taxon>Bacteria</taxon>
        <taxon>Pseudomonadati</taxon>
        <taxon>Pseudomonadota</taxon>
        <taxon>Gammaproteobacteria</taxon>
        <taxon>Lysobacterales</taxon>
        <taxon>Rhodanobacteraceae</taxon>
        <taxon>Oleiagrimonas</taxon>
    </lineage>
</organism>
<dbReference type="EMBL" id="JROI01000010">
    <property type="protein sequence ID" value="KGI78050.1"/>
    <property type="molecule type" value="Genomic_DNA"/>
</dbReference>
<reference evidence="2 4" key="1">
    <citation type="submission" date="2014-09" db="EMBL/GenBank/DDBJ databases">
        <title>Xanthomonadaceae 3.5X direct submission.</title>
        <authorList>
            <person name="Fang T."/>
            <person name="Wang H."/>
        </authorList>
    </citation>
    <scope>NUCLEOTIDE SEQUENCE [LARGE SCALE GENOMIC DNA]</scope>
    <source>
        <strain evidence="2 4">3.5X</strain>
    </source>
</reference>
<proteinExistence type="predicted"/>
<feature type="transmembrane region" description="Helical" evidence="1">
    <location>
        <begin position="32"/>
        <end position="58"/>
    </location>
</feature>
<reference evidence="3 5" key="2">
    <citation type="submission" date="2020-08" db="EMBL/GenBank/DDBJ databases">
        <title>Genomic Encyclopedia of Type Strains, Phase IV (KMG-IV): sequencing the most valuable type-strain genomes for metagenomic binning, comparative biology and taxonomic classification.</title>
        <authorList>
            <person name="Goeker M."/>
        </authorList>
    </citation>
    <scope>NUCLEOTIDE SEQUENCE [LARGE SCALE GENOMIC DNA]</scope>
    <source>
        <strain evidence="3 5">DSM 107085</strain>
    </source>
</reference>
<evidence type="ECO:0000313" key="2">
    <source>
        <dbReference type="EMBL" id="KGI78050.1"/>
    </source>
</evidence>
<sequence>MAELLLAGSCADIVELGSVGADMLAGGVAGCMAALLLGVMAAVEAAAGCWALSSLLWLQAPRAAIMAAARAIRETFMDVLHPVGG</sequence>
<evidence type="ECO:0000313" key="3">
    <source>
        <dbReference type="EMBL" id="MBB6183549.1"/>
    </source>
</evidence>
<dbReference type="RefSeq" id="WP_043100525.1">
    <property type="nucleotide sequence ID" value="NZ_JACHET010000001.1"/>
</dbReference>
<dbReference type="HOGENOM" id="CLU_2509437_0_0_6"/>